<dbReference type="EMBL" id="AZBU02000001">
    <property type="protein sequence ID" value="TMS33629.1"/>
    <property type="molecule type" value="Genomic_DNA"/>
</dbReference>
<reference evidence="2 3" key="1">
    <citation type="journal article" date="2015" name="Genome Biol.">
        <title>Comparative genomics of Steinernema reveals deeply conserved gene regulatory networks.</title>
        <authorList>
            <person name="Dillman A.R."/>
            <person name="Macchietto M."/>
            <person name="Porter C.F."/>
            <person name="Rogers A."/>
            <person name="Williams B."/>
            <person name="Antoshechkin I."/>
            <person name="Lee M.M."/>
            <person name="Goodwin Z."/>
            <person name="Lu X."/>
            <person name="Lewis E.E."/>
            <person name="Goodrich-Blair H."/>
            <person name="Stock S.P."/>
            <person name="Adams B.J."/>
            <person name="Sternberg P.W."/>
            <person name="Mortazavi A."/>
        </authorList>
    </citation>
    <scope>NUCLEOTIDE SEQUENCE [LARGE SCALE GENOMIC DNA]</scope>
    <source>
        <strain evidence="2 3">ALL</strain>
    </source>
</reference>
<feature type="region of interest" description="Disordered" evidence="1">
    <location>
        <begin position="1"/>
        <end position="38"/>
    </location>
</feature>
<name>A0A4U8UM14_STECR</name>
<evidence type="ECO:0000313" key="3">
    <source>
        <dbReference type="Proteomes" id="UP000298663"/>
    </source>
</evidence>
<reference evidence="2 3" key="2">
    <citation type="journal article" date="2019" name="G3 (Bethesda)">
        <title>Hybrid Assembly of the Genome of the Entomopathogenic Nematode Steinernema carpocapsae Identifies the X-Chromosome.</title>
        <authorList>
            <person name="Serra L."/>
            <person name="Macchietto M."/>
            <person name="Macias-Munoz A."/>
            <person name="McGill C.J."/>
            <person name="Rodriguez I.M."/>
            <person name="Rodriguez B."/>
            <person name="Murad R."/>
            <person name="Mortazavi A."/>
        </authorList>
    </citation>
    <scope>NUCLEOTIDE SEQUENCE [LARGE SCALE GENOMIC DNA]</scope>
    <source>
        <strain evidence="2 3">ALL</strain>
    </source>
</reference>
<feature type="region of interest" description="Disordered" evidence="1">
    <location>
        <begin position="148"/>
        <end position="330"/>
    </location>
</feature>
<feature type="compositionally biased region" description="Low complexity" evidence="1">
    <location>
        <begin position="191"/>
        <end position="226"/>
    </location>
</feature>
<protein>
    <submittedName>
        <fullName evidence="2">Uncharacterized protein</fullName>
    </submittedName>
</protein>
<accession>A0A4U8UM14</accession>
<feature type="compositionally biased region" description="Polar residues" evidence="1">
    <location>
        <begin position="301"/>
        <end position="314"/>
    </location>
</feature>
<keyword evidence="3" id="KW-1185">Reference proteome</keyword>
<dbReference type="AlphaFoldDB" id="A0A4U8UM14"/>
<feature type="compositionally biased region" description="Low complexity" evidence="1">
    <location>
        <begin position="238"/>
        <end position="254"/>
    </location>
</feature>
<gene>
    <name evidence="2" type="ORF">L596_001350</name>
</gene>
<dbReference type="Proteomes" id="UP000298663">
    <property type="component" value="Chromosome X"/>
</dbReference>
<feature type="compositionally biased region" description="Basic and acidic residues" evidence="1">
    <location>
        <begin position="512"/>
        <end position="528"/>
    </location>
</feature>
<dbReference type="STRING" id="34508.A0A4U8UM14"/>
<comment type="caution">
    <text evidence="2">The sequence shown here is derived from an EMBL/GenBank/DDBJ whole genome shotgun (WGS) entry which is preliminary data.</text>
</comment>
<organism evidence="2 3">
    <name type="scientific">Steinernema carpocapsae</name>
    <name type="common">Entomopathogenic nematode</name>
    <dbReference type="NCBI Taxonomy" id="34508"/>
    <lineage>
        <taxon>Eukaryota</taxon>
        <taxon>Metazoa</taxon>
        <taxon>Ecdysozoa</taxon>
        <taxon>Nematoda</taxon>
        <taxon>Chromadorea</taxon>
        <taxon>Rhabditida</taxon>
        <taxon>Tylenchina</taxon>
        <taxon>Panagrolaimomorpha</taxon>
        <taxon>Strongyloidoidea</taxon>
        <taxon>Steinernematidae</taxon>
        <taxon>Steinernema</taxon>
    </lineage>
</organism>
<feature type="region of interest" description="Disordered" evidence="1">
    <location>
        <begin position="459"/>
        <end position="532"/>
    </location>
</feature>
<evidence type="ECO:0000256" key="1">
    <source>
        <dbReference type="SAM" id="MobiDB-lite"/>
    </source>
</evidence>
<feature type="compositionally biased region" description="Basic and acidic residues" evidence="1">
    <location>
        <begin position="276"/>
        <end position="289"/>
    </location>
</feature>
<dbReference type="EMBL" id="CM016762">
    <property type="protein sequence ID" value="TMS33629.1"/>
    <property type="molecule type" value="Genomic_DNA"/>
</dbReference>
<feature type="region of interest" description="Disordered" evidence="1">
    <location>
        <begin position="365"/>
        <end position="392"/>
    </location>
</feature>
<sequence>MSNKVRGQAKKGNAPPQDFSGMQHHMGGIPAHSQPPQHMQTYMQPEQMTMAPNDMNQQTYNVQTMPPRQRRTVVNPSMTLPPAAQVQQDNQNGQNMYTVNIPQHSYPSHQMMTQPPPHGTYQPYTPYQHQPMPPYQQPVFQPIPQTHQMQPVFQPPPQRTQPPQSHRPRKVLKITNPETNSVVNDKEVAQAESATVPATSTAAESSAPPTAAAAAPVATPAPVSVEQPTVTETVTKPVATSAAAPEAVPARTASTTAVQQRFRAEIANRAFSSAAESKDESQEAPRPVEEQTPAAVAVESAPQQVTVAESQAQVEATDPAPVAASPEQPTPVVEVAADLTKLSLETPAPAEESTPAPEVAAFPAAPAAEEEAKADLSRQTSEAPVEDERTTEEKHAALVKKHEDNIVSLREDSSVNLLERVYGRTYMYAIRDVVVELNHVQCKLTEEELKKFGVDRATMPPADNKKRHEPNFVPNWLDPSGNPRKKYAGRGSGSDTRGYGRHKKNPPMTRPSIERSYKNVEPTHKAENAWKPAAKMKTELDENKKLFKDVRVCSTRSPQPLIPNFRKNLSNTRCT</sequence>
<evidence type="ECO:0000313" key="2">
    <source>
        <dbReference type="EMBL" id="TMS33629.1"/>
    </source>
</evidence>
<proteinExistence type="predicted"/>